<evidence type="ECO:0000313" key="3">
    <source>
        <dbReference type="EMBL" id="AXN35085.1"/>
    </source>
</evidence>
<name>A0A385ABR2_LATCU</name>
<reference evidence="3 4" key="1">
    <citation type="submission" date="2018-07" db="EMBL/GenBank/DDBJ databases">
        <title>Lactobacillus curvatus genome sequence.</title>
        <authorList>
            <person name="Prechtl R."/>
        </authorList>
    </citation>
    <scope>NUCLEOTIDE SEQUENCE [LARGE SCALE GENOMIC DNA]</scope>
    <source>
        <strain evidence="3 4">TMW 1.1928</strain>
    </source>
</reference>
<dbReference type="Pfam" id="PF18167">
    <property type="entry name" value="Sa_NUDIX"/>
    <property type="match status" value="1"/>
</dbReference>
<keyword evidence="1" id="KW-1133">Transmembrane helix</keyword>
<dbReference type="AlphaFoldDB" id="A0A385ABR2"/>
<sequence length="297" mass="35016">MKRILKFVGYLLILFVSIGIVCMEMGKISETIGNLIAGALIMPFLSSCRELSDNKNWKVSQRKLEKGNLLQRNTKIRISFAYLFRIKVDGKYFLVKNSHTKRFQPVGGTYKYYEKEAQYLRTNFSIENDDRIPVNENSKDDYRLYVKNKQLRKFVKRFDRTESRERITDLHREFDEELFQTEILDKRTFGSLKYNYCGRHMTDIKFGNIFDTYELLLADIIEVQLSDEQEDIFRGFMSKSSEEYYFATEKEIKTCGVEYGTSNLSDKIANHTVKILSGKSDELIMKNKHKDEVEIVF</sequence>
<evidence type="ECO:0000256" key="1">
    <source>
        <dbReference type="SAM" id="Phobius"/>
    </source>
</evidence>
<evidence type="ECO:0000259" key="2">
    <source>
        <dbReference type="Pfam" id="PF18167"/>
    </source>
</evidence>
<accession>A0A385ABR2</accession>
<keyword evidence="1" id="KW-0812">Transmembrane</keyword>
<keyword evidence="1" id="KW-0472">Membrane</keyword>
<dbReference type="Proteomes" id="UP000257607">
    <property type="component" value="Chromosome"/>
</dbReference>
<feature type="domain" description="CD-NTase-associated protein 16 NUDIX" evidence="2">
    <location>
        <begin position="75"/>
        <end position="276"/>
    </location>
</feature>
<protein>
    <recommendedName>
        <fullName evidence="2">CD-NTase-associated protein 16 NUDIX domain-containing protein</fullName>
    </recommendedName>
</protein>
<dbReference type="InterPro" id="IPR040829">
    <property type="entry name" value="Cap16_NUDIX"/>
</dbReference>
<dbReference type="EMBL" id="CP031003">
    <property type="protein sequence ID" value="AXN35085.1"/>
    <property type="molecule type" value="Genomic_DNA"/>
</dbReference>
<evidence type="ECO:0000313" key="4">
    <source>
        <dbReference type="Proteomes" id="UP000257607"/>
    </source>
</evidence>
<organism evidence="3 4">
    <name type="scientific">Latilactobacillus curvatus</name>
    <name type="common">Lactobacillus curvatus</name>
    <dbReference type="NCBI Taxonomy" id="28038"/>
    <lineage>
        <taxon>Bacteria</taxon>
        <taxon>Bacillati</taxon>
        <taxon>Bacillota</taxon>
        <taxon>Bacilli</taxon>
        <taxon>Lactobacillales</taxon>
        <taxon>Lactobacillaceae</taxon>
        <taxon>Latilactobacillus</taxon>
    </lineage>
</organism>
<feature type="transmembrane region" description="Helical" evidence="1">
    <location>
        <begin position="7"/>
        <end position="26"/>
    </location>
</feature>
<proteinExistence type="predicted"/>
<gene>
    <name evidence="3" type="ORF">DT351_01335</name>
</gene>